<feature type="transmembrane region" description="Helical" evidence="1">
    <location>
        <begin position="92"/>
        <end position="112"/>
    </location>
</feature>
<evidence type="ECO:0000256" key="1">
    <source>
        <dbReference type="SAM" id="Phobius"/>
    </source>
</evidence>
<sequence length="118" mass="12118">MLLFLAGECVLFALASVVHAGVLFAGYPHSRAATAEGVIGAVLVLGLAACLILPSRARWIAFGAQGFALLGTLVGAFAIALGFGPQTWEDKAFHAALVITLLVGIIVTRTATTSAREP</sequence>
<keyword evidence="3" id="KW-1185">Reference proteome</keyword>
<evidence type="ECO:0000313" key="3">
    <source>
        <dbReference type="Proteomes" id="UP000324324"/>
    </source>
</evidence>
<keyword evidence="1" id="KW-0472">Membrane</keyword>
<accession>A0A5M8A8N5</accession>
<evidence type="ECO:0000313" key="2">
    <source>
        <dbReference type="EMBL" id="KAA6118320.1"/>
    </source>
</evidence>
<proteinExistence type="predicted"/>
<comment type="caution">
    <text evidence="2">The sequence shown here is derived from an EMBL/GenBank/DDBJ whole genome shotgun (WGS) entry which is preliminary data.</text>
</comment>
<dbReference type="AlphaFoldDB" id="A0A5M8A8N5"/>
<keyword evidence="1" id="KW-1133">Transmembrane helix</keyword>
<reference evidence="2 3" key="1">
    <citation type="submission" date="2019-09" db="EMBL/GenBank/DDBJ databases">
        <title>Isolation of a novel species in the genus Cupriavidus from patients with sepsis using whole genome sequencing.</title>
        <authorList>
            <person name="Kweon O.J."/>
            <person name="Lee M.-K."/>
        </authorList>
    </citation>
    <scope>NUCLEOTIDE SEQUENCE [LARGE SCALE GENOMIC DNA]</scope>
    <source>
        <strain evidence="2 3">MKL-01</strain>
    </source>
</reference>
<keyword evidence="1" id="KW-0812">Transmembrane</keyword>
<dbReference type="EMBL" id="VWRN01000054">
    <property type="protein sequence ID" value="KAA6118320.1"/>
    <property type="molecule type" value="Genomic_DNA"/>
</dbReference>
<organism evidence="2 3">
    <name type="scientific">Cupriavidus cauae</name>
    <dbReference type="NCBI Taxonomy" id="2608999"/>
    <lineage>
        <taxon>Bacteria</taxon>
        <taxon>Pseudomonadati</taxon>
        <taxon>Pseudomonadota</taxon>
        <taxon>Betaproteobacteria</taxon>
        <taxon>Burkholderiales</taxon>
        <taxon>Burkholderiaceae</taxon>
        <taxon>Cupriavidus</taxon>
    </lineage>
</organism>
<dbReference type="Proteomes" id="UP000324324">
    <property type="component" value="Unassembled WGS sequence"/>
</dbReference>
<protein>
    <submittedName>
        <fullName evidence="2">Uncharacterized protein</fullName>
    </submittedName>
</protein>
<feature type="transmembrane region" description="Helical" evidence="1">
    <location>
        <begin position="30"/>
        <end position="52"/>
    </location>
</feature>
<feature type="transmembrane region" description="Helical" evidence="1">
    <location>
        <begin position="59"/>
        <end position="80"/>
    </location>
</feature>
<name>A0A5M8A8N5_9BURK</name>
<gene>
    <name evidence="2" type="ORF">F1599_21995</name>
</gene>